<name>A0A511N9W8_DEIC1</name>
<proteinExistence type="predicted"/>
<evidence type="ECO:0000313" key="1">
    <source>
        <dbReference type="EMBL" id="GEM49629.1"/>
    </source>
</evidence>
<protein>
    <submittedName>
        <fullName evidence="1">Uncharacterized protein</fullName>
    </submittedName>
</protein>
<dbReference type="EMBL" id="BJXB01000039">
    <property type="protein sequence ID" value="GEM49629.1"/>
    <property type="molecule type" value="Genomic_DNA"/>
</dbReference>
<dbReference type="AlphaFoldDB" id="A0A511N9W8"/>
<reference evidence="1 2" key="1">
    <citation type="submission" date="2019-07" db="EMBL/GenBank/DDBJ databases">
        <title>Whole genome shotgun sequence of Deinococcus cellulosilyticus NBRC 106333.</title>
        <authorList>
            <person name="Hosoyama A."/>
            <person name="Uohara A."/>
            <person name="Ohji S."/>
            <person name="Ichikawa N."/>
        </authorList>
    </citation>
    <scope>NUCLEOTIDE SEQUENCE [LARGE SCALE GENOMIC DNA]</scope>
    <source>
        <strain evidence="1 2">NBRC 106333</strain>
    </source>
</reference>
<evidence type="ECO:0000313" key="2">
    <source>
        <dbReference type="Proteomes" id="UP000321306"/>
    </source>
</evidence>
<gene>
    <name evidence="1" type="ORF">DC3_52640</name>
</gene>
<accession>A0A511N9W8</accession>
<keyword evidence="2" id="KW-1185">Reference proteome</keyword>
<dbReference type="Proteomes" id="UP000321306">
    <property type="component" value="Unassembled WGS sequence"/>
</dbReference>
<dbReference type="RefSeq" id="WP_146890528.1">
    <property type="nucleotide sequence ID" value="NZ_BJXB01000039.1"/>
</dbReference>
<organism evidence="1 2">
    <name type="scientific">Deinococcus cellulosilyticus (strain DSM 18568 / NBRC 106333 / KACC 11606 / 5516J-15)</name>
    <dbReference type="NCBI Taxonomy" id="1223518"/>
    <lineage>
        <taxon>Bacteria</taxon>
        <taxon>Thermotogati</taxon>
        <taxon>Deinococcota</taxon>
        <taxon>Deinococci</taxon>
        <taxon>Deinococcales</taxon>
        <taxon>Deinococcaceae</taxon>
        <taxon>Deinococcus</taxon>
    </lineage>
</organism>
<sequence>MPRRKSSTQATAETSTEDMKAIYAKDIPQALHDRLALAKIKSRKTLQELYREAFELVCAKYDV</sequence>
<comment type="caution">
    <text evidence="1">The sequence shown here is derived from an EMBL/GenBank/DDBJ whole genome shotgun (WGS) entry which is preliminary data.</text>
</comment>